<evidence type="ECO:0000313" key="9">
    <source>
        <dbReference type="Proteomes" id="UP000255129"/>
    </source>
</evidence>
<keyword evidence="3 6" id="KW-0255">Endonuclease</keyword>
<protein>
    <recommendedName>
        <fullName evidence="6">Ribosome rescue factor SmrB</fullName>
        <ecNumber evidence="6">3.1.-.-</ecNumber>
    </recommendedName>
</protein>
<dbReference type="GO" id="GO:0016787">
    <property type="term" value="F:hydrolase activity"/>
    <property type="evidence" value="ECO:0007669"/>
    <property type="project" value="UniProtKB-KW"/>
</dbReference>
<dbReference type="NCBIfam" id="NF003432">
    <property type="entry name" value="PRK04946.1"/>
    <property type="match status" value="1"/>
</dbReference>
<dbReference type="PANTHER" id="PTHR35562:SF1">
    <property type="entry name" value="UPF0115 PROTEIN YFCN"/>
    <property type="match status" value="1"/>
</dbReference>
<evidence type="ECO:0000256" key="6">
    <source>
        <dbReference type="HAMAP-Rule" id="MF_01042"/>
    </source>
</evidence>
<dbReference type="PANTHER" id="PTHR35562">
    <property type="entry name" value="DNA ENDONUCLEASE SMRA-RELATED"/>
    <property type="match status" value="1"/>
</dbReference>
<reference evidence="8 9" key="1">
    <citation type="submission" date="2018-06" db="EMBL/GenBank/DDBJ databases">
        <authorList>
            <consortium name="Pathogen Informatics"/>
            <person name="Doyle S."/>
        </authorList>
    </citation>
    <scope>NUCLEOTIDE SEQUENCE [LARGE SCALE GENOMIC DNA]</scope>
    <source>
        <strain evidence="8 9">NCTC12026</strain>
    </source>
</reference>
<evidence type="ECO:0000313" key="8">
    <source>
        <dbReference type="EMBL" id="SUC36061.1"/>
    </source>
</evidence>
<dbReference type="HAMAP" id="MF_01042">
    <property type="entry name" value="SmrB"/>
    <property type="match status" value="1"/>
</dbReference>
<dbReference type="Pfam" id="PF01713">
    <property type="entry name" value="Smr"/>
    <property type="match status" value="1"/>
</dbReference>
<dbReference type="Gene3D" id="3.30.1370.110">
    <property type="match status" value="1"/>
</dbReference>
<dbReference type="InterPro" id="IPR002625">
    <property type="entry name" value="Smr_dom"/>
</dbReference>
<dbReference type="Proteomes" id="UP000255129">
    <property type="component" value="Unassembled WGS sequence"/>
</dbReference>
<keyword evidence="4 6" id="KW-0378">Hydrolase</keyword>
<evidence type="ECO:0000256" key="3">
    <source>
        <dbReference type="ARBA" id="ARBA00022759"/>
    </source>
</evidence>
<proteinExistence type="inferred from homology"/>
<evidence type="ECO:0000256" key="2">
    <source>
        <dbReference type="ARBA" id="ARBA00022730"/>
    </source>
</evidence>
<comment type="similarity">
    <text evidence="6">Belongs to the SmrB family.</text>
</comment>
<dbReference type="EC" id="3.1.-.-" evidence="6"/>
<keyword evidence="5 6" id="KW-0694">RNA-binding</keyword>
<gene>
    <name evidence="6" type="primary">smrB</name>
    <name evidence="8" type="ORF">NCTC12026_02466</name>
</gene>
<dbReference type="InterPro" id="IPR022990">
    <property type="entry name" value="SmrB-like"/>
</dbReference>
<evidence type="ECO:0000256" key="1">
    <source>
        <dbReference type="ARBA" id="ARBA00022722"/>
    </source>
</evidence>
<dbReference type="EMBL" id="UGUA01000002">
    <property type="protein sequence ID" value="SUC36061.1"/>
    <property type="molecule type" value="Genomic_DNA"/>
</dbReference>
<comment type="subunit">
    <text evidence="6">Associates with collided ribosomes, but not with correctly translating polysomes.</text>
</comment>
<dbReference type="SMART" id="SM00463">
    <property type="entry name" value="SMR"/>
    <property type="match status" value="1"/>
</dbReference>
<evidence type="ECO:0000259" key="7">
    <source>
        <dbReference type="PROSITE" id="PS50828"/>
    </source>
</evidence>
<dbReference type="PROSITE" id="PS50828">
    <property type="entry name" value="SMR"/>
    <property type="match status" value="1"/>
</dbReference>
<organism evidence="8 9">
    <name type="scientific">Providencia rustigianii</name>
    <dbReference type="NCBI Taxonomy" id="158850"/>
    <lineage>
        <taxon>Bacteria</taxon>
        <taxon>Pseudomonadati</taxon>
        <taxon>Pseudomonadota</taxon>
        <taxon>Gammaproteobacteria</taxon>
        <taxon>Enterobacterales</taxon>
        <taxon>Morganellaceae</taxon>
        <taxon>Providencia</taxon>
    </lineage>
</organism>
<keyword evidence="2 6" id="KW-0699">rRNA-binding</keyword>
<accession>A0A379G586</accession>
<keyword evidence="1 6" id="KW-0540">Nuclease</keyword>
<dbReference type="GO" id="GO:0019843">
    <property type="term" value="F:rRNA binding"/>
    <property type="evidence" value="ECO:0007669"/>
    <property type="project" value="UniProtKB-UniRule"/>
</dbReference>
<dbReference type="GO" id="GO:0072344">
    <property type="term" value="P:rescue of stalled ribosome"/>
    <property type="evidence" value="ECO:0007669"/>
    <property type="project" value="UniProtKB-UniRule"/>
</dbReference>
<evidence type="ECO:0000256" key="4">
    <source>
        <dbReference type="ARBA" id="ARBA00022801"/>
    </source>
</evidence>
<comment type="function">
    <text evidence="6">Acts as a ribosome collision sensor. Detects stalled/collided disomes (pairs of ribosomes where the leading ribosome is stalled and a second ribosome has collided with it) and endonucleolytically cleaves mRNA at the 5' boundary of the stalled ribosome. Stalled/collided disomes form a new interface (primarily via the 30S subunits) that binds SmrB. Cleaved mRNA becomes available for tmRNA ligation, leading to ribosomal subunit dissociation and rescue of stalled ribosomes.</text>
</comment>
<sequence length="202" mass="23172">MLKIGYTNPCFTYLKKNDLSTMKKNKFGLEEDDLNLFKEAIRGAKKIRQDKIVHSPIRTKVTQPSSKKVMQEQVDASFYFSDEFQPQLDDDGPTRYLRPDSNPYELKKLRRGDYVPELFLDLHGLTQMEAKQEIGALIAACKRENVFCACIMHGHGKHILKQQTPLWLAQHPDIVAFHQAPKEWGGNASLLLIIETAESARR</sequence>
<dbReference type="InterPro" id="IPR036063">
    <property type="entry name" value="Smr_dom_sf"/>
</dbReference>
<dbReference type="GO" id="GO:0004521">
    <property type="term" value="F:RNA endonuclease activity"/>
    <property type="evidence" value="ECO:0007669"/>
    <property type="project" value="UniProtKB-UniRule"/>
</dbReference>
<dbReference type="AlphaFoldDB" id="A0A379G586"/>
<name>A0A379G586_9GAMM</name>
<dbReference type="SUPFAM" id="SSF160443">
    <property type="entry name" value="SMR domain-like"/>
    <property type="match status" value="1"/>
</dbReference>
<feature type="domain" description="Smr" evidence="7">
    <location>
        <begin position="120"/>
        <end position="194"/>
    </location>
</feature>
<evidence type="ECO:0000256" key="5">
    <source>
        <dbReference type="ARBA" id="ARBA00022884"/>
    </source>
</evidence>